<evidence type="ECO:0000256" key="1">
    <source>
        <dbReference type="ARBA" id="ARBA00023015"/>
    </source>
</evidence>
<dbReference type="InterPro" id="IPR036390">
    <property type="entry name" value="WH_DNA-bd_sf"/>
</dbReference>
<dbReference type="GO" id="GO:0003677">
    <property type="term" value="F:DNA binding"/>
    <property type="evidence" value="ECO:0007669"/>
    <property type="project" value="UniProtKB-KW"/>
</dbReference>
<organism evidence="5 6">
    <name type="scientific">Prauserella rugosa</name>
    <dbReference type="NCBI Taxonomy" id="43354"/>
    <lineage>
        <taxon>Bacteria</taxon>
        <taxon>Bacillati</taxon>
        <taxon>Actinomycetota</taxon>
        <taxon>Actinomycetes</taxon>
        <taxon>Pseudonocardiales</taxon>
        <taxon>Pseudonocardiaceae</taxon>
        <taxon>Prauserella</taxon>
    </lineage>
</organism>
<dbReference type="InterPro" id="IPR013196">
    <property type="entry name" value="HTH_11"/>
</dbReference>
<comment type="caution">
    <text evidence="5">The sequence shown here is derived from an EMBL/GenBank/DDBJ whole genome shotgun (WGS) entry which is preliminary data.</text>
</comment>
<dbReference type="InterPro" id="IPR036388">
    <property type="entry name" value="WH-like_DNA-bd_sf"/>
</dbReference>
<protein>
    <submittedName>
        <fullName evidence="5">Putative DNA-binding transcriptional regulator YafY</fullName>
    </submittedName>
</protein>
<dbReference type="PROSITE" id="PS00894">
    <property type="entry name" value="HTH_DEOR_1"/>
    <property type="match status" value="1"/>
</dbReference>
<evidence type="ECO:0000259" key="4">
    <source>
        <dbReference type="PROSITE" id="PS51000"/>
    </source>
</evidence>
<dbReference type="SUPFAM" id="SSF46785">
    <property type="entry name" value="Winged helix' DNA-binding domain"/>
    <property type="match status" value="1"/>
</dbReference>
<dbReference type="Proteomes" id="UP000317303">
    <property type="component" value="Unassembled WGS sequence"/>
</dbReference>
<accession>A0A660CHP3</accession>
<dbReference type="GO" id="GO:0003700">
    <property type="term" value="F:DNA-binding transcription factor activity"/>
    <property type="evidence" value="ECO:0007669"/>
    <property type="project" value="InterPro"/>
</dbReference>
<evidence type="ECO:0000256" key="2">
    <source>
        <dbReference type="ARBA" id="ARBA00023125"/>
    </source>
</evidence>
<dbReference type="Gene3D" id="1.10.10.10">
    <property type="entry name" value="Winged helix-like DNA-binding domain superfamily/Winged helix DNA-binding domain"/>
    <property type="match status" value="1"/>
</dbReference>
<dbReference type="PROSITE" id="PS52050">
    <property type="entry name" value="WYL"/>
    <property type="match status" value="1"/>
</dbReference>
<gene>
    <name evidence="5" type="ORF">JD82_02397</name>
</gene>
<dbReference type="InterPro" id="IPR018356">
    <property type="entry name" value="Tscrpt_reg_HTH_DeoR_CS"/>
</dbReference>
<dbReference type="AlphaFoldDB" id="A0A660CHP3"/>
<dbReference type="InterPro" id="IPR051534">
    <property type="entry name" value="CBASS_pafABC_assoc_protein"/>
</dbReference>
<name>A0A660CHP3_9PSEU</name>
<keyword evidence="6" id="KW-1185">Reference proteome</keyword>
<dbReference type="PANTHER" id="PTHR34580:SF3">
    <property type="entry name" value="PROTEIN PAFB"/>
    <property type="match status" value="1"/>
</dbReference>
<evidence type="ECO:0000313" key="5">
    <source>
        <dbReference type="EMBL" id="TWH20551.1"/>
    </source>
</evidence>
<proteinExistence type="predicted"/>
<keyword evidence="1" id="KW-0805">Transcription regulation</keyword>
<sequence>MSVRQEMPGRLLRLLSLLQTRREWPGSELARRLGVTTRTLRRDVDRLRALDYPVHSTGGTGGGYRLGQGSRLPPLLLDDEEAVAVGVALATAAAQLPVAGLGESATRALAKLAQVLPARLRPRLAAFGAIEAAVSRRVPTDDLGTEDVGTDGLCTEDVGIEDVDPERLAVLAMACRDAEIVSFGYAGRGGVGDRRVEPHHLITAEGRWYLLAHDLGRDDWRTFRVDRMSAPAATGRRFTPRELPAEPAEYLRASFAEATYRHTATVHVDLPVGEVRKRLPTQLPGKLVADGPERCRARLSAESADLVVQYVALVAALGARAGAGAGAGVGVGLGAGVGVRVEAEGEVAERLRALGHLLGGYT</sequence>
<feature type="domain" description="HTH deoR-type" evidence="4">
    <location>
        <begin position="7"/>
        <end position="62"/>
    </location>
</feature>
<dbReference type="InterPro" id="IPR001034">
    <property type="entry name" value="DeoR_HTH"/>
</dbReference>
<dbReference type="PROSITE" id="PS51000">
    <property type="entry name" value="HTH_DEOR_2"/>
    <property type="match status" value="1"/>
</dbReference>
<dbReference type="EMBL" id="VLJV01000001">
    <property type="protein sequence ID" value="TWH20551.1"/>
    <property type="molecule type" value="Genomic_DNA"/>
</dbReference>
<evidence type="ECO:0000313" key="6">
    <source>
        <dbReference type="Proteomes" id="UP000317303"/>
    </source>
</evidence>
<evidence type="ECO:0000256" key="3">
    <source>
        <dbReference type="ARBA" id="ARBA00023163"/>
    </source>
</evidence>
<dbReference type="Pfam" id="PF08279">
    <property type="entry name" value="HTH_11"/>
    <property type="match status" value="1"/>
</dbReference>
<reference evidence="5 6" key="1">
    <citation type="submission" date="2019-07" db="EMBL/GenBank/DDBJ databases">
        <title>R&amp;d 2014.</title>
        <authorList>
            <person name="Klenk H.-P."/>
        </authorList>
    </citation>
    <scope>NUCLEOTIDE SEQUENCE [LARGE SCALE GENOMIC DNA]</scope>
    <source>
        <strain evidence="5 6">DSM 43194</strain>
    </source>
</reference>
<dbReference type="InterPro" id="IPR026881">
    <property type="entry name" value="WYL_dom"/>
</dbReference>
<dbReference type="PANTHER" id="PTHR34580">
    <property type="match status" value="1"/>
</dbReference>
<dbReference type="Pfam" id="PF13280">
    <property type="entry name" value="WYL"/>
    <property type="match status" value="1"/>
</dbReference>
<keyword evidence="2 5" id="KW-0238">DNA-binding</keyword>
<keyword evidence="3" id="KW-0804">Transcription</keyword>